<dbReference type="InterPro" id="IPR042226">
    <property type="entry name" value="eFR1_2_sf"/>
</dbReference>
<gene>
    <name evidence="6" type="ORF">HINF_LOCUS52730</name>
</gene>
<dbReference type="Gene3D" id="3.40.50.300">
    <property type="entry name" value="P-loop containing nucleotide triphosphate hydrolases"/>
    <property type="match status" value="1"/>
</dbReference>
<reference evidence="6 7" key="1">
    <citation type="submission" date="2024-07" db="EMBL/GenBank/DDBJ databases">
        <authorList>
            <person name="Akdeniz Z."/>
        </authorList>
    </citation>
    <scope>NUCLEOTIDE SEQUENCE [LARGE SCALE GENOMIC DNA]</scope>
</reference>
<evidence type="ECO:0000259" key="5">
    <source>
        <dbReference type="PROSITE" id="PS51722"/>
    </source>
</evidence>
<dbReference type="SUPFAM" id="SSF50465">
    <property type="entry name" value="EF-Tu/eEF-1alpha/eIF2-gamma C-terminal domain"/>
    <property type="match status" value="1"/>
</dbReference>
<keyword evidence="3" id="KW-0342">GTP-binding</keyword>
<dbReference type="SUPFAM" id="SSF52540">
    <property type="entry name" value="P-loop containing nucleoside triphosphate hydrolases"/>
    <property type="match status" value="1"/>
</dbReference>
<dbReference type="EMBL" id="CAXDID020000264">
    <property type="protein sequence ID" value="CAL6066819.1"/>
    <property type="molecule type" value="Genomic_DNA"/>
</dbReference>
<evidence type="ECO:0000256" key="3">
    <source>
        <dbReference type="ARBA" id="ARBA00023134"/>
    </source>
</evidence>
<dbReference type="Pfam" id="PF22594">
    <property type="entry name" value="GTP-eEF1A_C"/>
    <property type="match status" value="1"/>
</dbReference>
<evidence type="ECO:0000313" key="7">
    <source>
        <dbReference type="Proteomes" id="UP001642409"/>
    </source>
</evidence>
<dbReference type="InterPro" id="IPR054696">
    <property type="entry name" value="GTP-eEF1A_C"/>
</dbReference>
<dbReference type="Gene3D" id="3.30.960.10">
    <property type="entry name" value="eRF1 domain 1"/>
    <property type="match status" value="1"/>
</dbReference>
<proteinExistence type="inferred from homology"/>
<feature type="domain" description="Tr-type G" evidence="5">
    <location>
        <begin position="629"/>
        <end position="887"/>
    </location>
</feature>
<dbReference type="Gene3D" id="3.30.420.60">
    <property type="entry name" value="eRF1 domain 2"/>
    <property type="match status" value="1"/>
</dbReference>
<evidence type="ECO:0000256" key="4">
    <source>
        <dbReference type="SAM" id="Coils"/>
    </source>
</evidence>
<feature type="coiled-coil region" evidence="4">
    <location>
        <begin position="247"/>
        <end position="314"/>
    </location>
</feature>
<dbReference type="Gene3D" id="2.40.30.10">
    <property type="entry name" value="Translation factors"/>
    <property type="match status" value="2"/>
</dbReference>
<evidence type="ECO:0000256" key="1">
    <source>
        <dbReference type="ARBA" id="ARBA00007249"/>
    </source>
</evidence>
<dbReference type="InterPro" id="IPR024049">
    <property type="entry name" value="eRF1_1_sf"/>
</dbReference>
<dbReference type="SUPFAM" id="SSF55481">
    <property type="entry name" value="N-terminal domain of eukaryotic peptide chain release factor subunit 1, ERF1"/>
    <property type="match status" value="1"/>
</dbReference>
<keyword evidence="4" id="KW-0175">Coiled coil</keyword>
<dbReference type="Proteomes" id="UP001642409">
    <property type="component" value="Unassembled WGS sequence"/>
</dbReference>
<comment type="similarity">
    <text evidence="1">Belongs to the TRAFAC class translation factor GTPase superfamily. Classic translation factor GTPase family. EF-Tu/EF-1A subfamily.</text>
</comment>
<organism evidence="6 7">
    <name type="scientific">Hexamita inflata</name>
    <dbReference type="NCBI Taxonomy" id="28002"/>
    <lineage>
        <taxon>Eukaryota</taxon>
        <taxon>Metamonada</taxon>
        <taxon>Diplomonadida</taxon>
        <taxon>Hexamitidae</taxon>
        <taxon>Hexamitinae</taxon>
        <taxon>Hexamita</taxon>
    </lineage>
</organism>
<dbReference type="InterPro" id="IPR009000">
    <property type="entry name" value="Transl_B-barrel_sf"/>
</dbReference>
<dbReference type="InterPro" id="IPR050100">
    <property type="entry name" value="TRAFAC_GTPase_members"/>
</dbReference>
<evidence type="ECO:0000313" key="6">
    <source>
        <dbReference type="EMBL" id="CAL6066819.1"/>
    </source>
</evidence>
<dbReference type="PROSITE" id="PS51722">
    <property type="entry name" value="G_TR_2"/>
    <property type="match status" value="1"/>
</dbReference>
<evidence type="ECO:0000256" key="2">
    <source>
        <dbReference type="ARBA" id="ARBA00022741"/>
    </source>
</evidence>
<keyword evidence="7" id="KW-1185">Reference proteome</keyword>
<dbReference type="InterPro" id="IPR000795">
    <property type="entry name" value="T_Tr_GTP-bd_dom"/>
</dbReference>
<feature type="coiled-coil region" evidence="4">
    <location>
        <begin position="574"/>
        <end position="621"/>
    </location>
</feature>
<comment type="caution">
    <text evidence="6">The sequence shown here is derived from an EMBL/GenBank/DDBJ whole genome shotgun (WGS) entry which is preliminary data.</text>
</comment>
<protein>
    <submittedName>
        <fullName evidence="6">Translation_elongation factor</fullName>
    </submittedName>
</protein>
<sequence length="1315" mass="152095">MSQREPDQCSQTEIYQTQIYDLKKEIECKKAKIRQLQQDDNDEAKNEIEQLYRDIDIAQRQLQSLYHQVDDLKLVVKVSANTEQNYQVQILETVQSQNSNNSSQEQQKIRVALFIRCKTCGGQFCIQDGKIEDSDAYQHIRGQKHEIDVDFEINRRFEWEKTPDSSDQEIEMEYQRQCRVCQVGTDDKSQQFKMMNDIENQVAIQLQSINKIETQAFINELEQKADLYLDPENINQKKRQFLMIESNNQLQKKIQKMEKKFQKETNQTSHQVKKRNKFSLYSLNQRKNDKEQEIQRIQLQLQQEKKNLDENIQLQEKFIVNEARTKSVMEKFIQVRQQVDKMKKCQLSQENQYIIKQFQNELTMYLNNINEKSLQIGLSQIVQKLFQSSNSKIAKENAKLTNFGLDEIQLLINMHYNSKFFDEGKKKYDLKLKQSKYFENLVGLGLLKNSKNQEFIEEAKQIKIILKTQIKIKQLFKDIFDYLQKMSKRSIQVTFNMYSNLTVSQDQNDGDNKEQTNITVEYVLKDVQQSVKLSNQPVPLKLNGEFKEVDDLMDKVQEKLLTINEYSSIPDEIINNLKIQIENSEKQLELTKTYVVDSWQKKLAEQDINENQNRKLALETNDISKFIRKRHISVVFCGHVHHGKSTLSQQIILESIQDPKERDLERQHLIDQHETMAGGLNSLPEERKTGNTIEYAKRQFDTIGGRNIMLLDAPGHENYILSMIEAATQADIGVLLTSAKQGEFSKGTSGANRVAEKRGQTLEHAQILHTCGVSTLIVVINKIDDVSCQEQPQQICQNIVNTLGPQLVKIGFKKDNITFIPVSAKTNVNVCKQLQIQDVGQNPHTEDINQRIFNFKFQQFQGEQSLNAWYQGLSLMDAIDKVKVPFRDIGGFVRVMVTSKKRQGQQYLVECKVEKGQLNIKDNDFVLMPINTEIQLESKQCEIVFPGDQCVVSVDKITYQQIKIGDVICKKGQECQTQMEFYIALCCVESTVISRGYKAMIHVGGIITEFEVVKVVGVLDDAGILNSKINIFGTGERAILKIRVLGRKNPICVSTFERDEFLGRVLVRHQRTTVGAGIVIEEWNNKTLKVIEYEGEPEYLMKIQDNRYQSLQMDYKFMYQEKGKNKQNKSNEICVMDPFKIWKMKKYIEAIQTMPSQDCVVTLYIRSSDSPESITKILNTKRTETGNIKSSVTKAAIQSALDKASQFVTSYVKSIPRNGLCVFVGSALIAFEPIQPIVYTGSSLFCDKQFNINPVEELLQPKQKYIFILFDGYTARIYSVCGNSIEILSEIEADIPKKGRHIYSVYYETNRKNQN</sequence>
<dbReference type="InterPro" id="IPR027417">
    <property type="entry name" value="P-loop_NTPase"/>
</dbReference>
<dbReference type="InterPro" id="IPR005140">
    <property type="entry name" value="eRF1_Pelota-like_N"/>
</dbReference>
<dbReference type="PANTHER" id="PTHR23115">
    <property type="entry name" value="TRANSLATION FACTOR"/>
    <property type="match status" value="1"/>
</dbReference>
<feature type="coiled-coil region" evidence="4">
    <location>
        <begin position="19"/>
        <end position="75"/>
    </location>
</feature>
<name>A0ABP1KSE4_9EUKA</name>
<dbReference type="SUPFAM" id="SSF50447">
    <property type="entry name" value="Translation proteins"/>
    <property type="match status" value="1"/>
</dbReference>
<dbReference type="Pfam" id="PF03463">
    <property type="entry name" value="eRF1_1"/>
    <property type="match status" value="1"/>
</dbReference>
<dbReference type="Pfam" id="PF00009">
    <property type="entry name" value="GTP_EFTU"/>
    <property type="match status" value="1"/>
</dbReference>
<dbReference type="InterPro" id="IPR009001">
    <property type="entry name" value="Transl_elong_EF1A/Init_IF2_C"/>
</dbReference>
<keyword evidence="2" id="KW-0547">Nucleotide-binding</keyword>
<accession>A0ABP1KSE4</accession>